<dbReference type="GO" id="GO:0003755">
    <property type="term" value="F:peptidyl-prolyl cis-trans isomerase activity"/>
    <property type="evidence" value="ECO:0007669"/>
    <property type="project" value="UniProtKB-KW"/>
</dbReference>
<comment type="caution">
    <text evidence="6">The sequence shown here is derived from an EMBL/GenBank/DDBJ whole genome shotgun (WGS) entry which is preliminary data.</text>
</comment>
<dbReference type="InterPro" id="IPR002130">
    <property type="entry name" value="Cyclophilin-type_PPIase_dom"/>
</dbReference>
<dbReference type="Pfam" id="PF00160">
    <property type="entry name" value="Pro_isomerase"/>
    <property type="match status" value="1"/>
</dbReference>
<dbReference type="InterPro" id="IPR029000">
    <property type="entry name" value="Cyclophilin-like_dom_sf"/>
</dbReference>
<evidence type="ECO:0000313" key="7">
    <source>
        <dbReference type="Proteomes" id="UP000886520"/>
    </source>
</evidence>
<feature type="domain" description="PPIase cyclophilin-type" evidence="5">
    <location>
        <begin position="292"/>
        <end position="473"/>
    </location>
</feature>
<accession>A0A9D4Z4L0</accession>
<dbReference type="Gene3D" id="2.40.100.10">
    <property type="entry name" value="Cyclophilin-like"/>
    <property type="match status" value="1"/>
</dbReference>
<dbReference type="SUPFAM" id="SSF101112">
    <property type="entry name" value="Oxygen-evolving enhancer protein 3"/>
    <property type="match status" value="1"/>
</dbReference>
<keyword evidence="2" id="KW-0793">Thylakoid</keyword>
<gene>
    <name evidence="6" type="ORF">GOP47_0023579</name>
</gene>
<dbReference type="InterPro" id="IPR044665">
    <property type="entry name" value="E_coli_cyclophilin_A-like"/>
</dbReference>
<dbReference type="EC" id="5.2.1.8" evidence="1"/>
<evidence type="ECO:0000256" key="1">
    <source>
        <dbReference type="ARBA" id="ARBA00013194"/>
    </source>
</evidence>
<dbReference type="Proteomes" id="UP000886520">
    <property type="component" value="Chromosome 23"/>
</dbReference>
<organism evidence="6 7">
    <name type="scientific">Adiantum capillus-veneris</name>
    <name type="common">Maidenhair fern</name>
    <dbReference type="NCBI Taxonomy" id="13818"/>
    <lineage>
        <taxon>Eukaryota</taxon>
        <taxon>Viridiplantae</taxon>
        <taxon>Streptophyta</taxon>
        <taxon>Embryophyta</taxon>
        <taxon>Tracheophyta</taxon>
        <taxon>Polypodiopsida</taxon>
        <taxon>Polypodiidae</taxon>
        <taxon>Polypodiales</taxon>
        <taxon>Pteridineae</taxon>
        <taxon>Pteridaceae</taxon>
        <taxon>Vittarioideae</taxon>
        <taxon>Adiantum</taxon>
    </lineage>
</organism>
<evidence type="ECO:0000313" key="6">
    <source>
        <dbReference type="EMBL" id="KAI5061074.1"/>
    </source>
</evidence>
<dbReference type="Gene3D" id="1.20.120.290">
    <property type="entry name" value="Oxygen-evolving enhancer protein 3 (PsbQ), four-helix up-down bundle"/>
    <property type="match status" value="1"/>
</dbReference>
<proteinExistence type="predicted"/>
<sequence length="473" mass="51328">MVPATLLRAPSSSLPAAGGFARASSSCEGGCPHSSHALPSSLRWGEHFSAELPVLCRSSVSSRSSTRSNPPFIAFASASQGKGEDELSILRAVKNCAVCLMASVTIASMQLSIMPAHALAINPIFDELAILISGPPVKDPNALLRNALPIDARPIKDVQKSLEDISESLKLAGAKAFDPVERNTRQAARALSQNKSAIVANLAPSKKEAGQELIDKLTVGLQDLQKIVEDKDREAIAPKQRELLYIVGDVEEAMVDKFPFEVPEEYANKPLLKGRARVEMKVKVKDNPNLKDVVFQIVVDGYNAPVTAGNFVDLVERHFYDGMEIQRADGFVVQTGDPDGPSEGFVDPSTGKIRTIPLEIMVVGDKQPVYEETLEELGRYKATTKLPFNAFGTLAMAREEFENNSASSQIFWLLKESELTPSNANILDGRYAVFGYATENEELLADLKVGDVIESMRVVAGLDNLVNPSYKIS</sequence>
<dbReference type="PROSITE" id="PS50072">
    <property type="entry name" value="CSA_PPIASE_2"/>
    <property type="match status" value="1"/>
</dbReference>
<name>A0A9D4Z4L0_ADICA</name>
<dbReference type="Pfam" id="PF21329">
    <property type="entry name" value="CYP38_PsbQ-like"/>
    <property type="match status" value="1"/>
</dbReference>
<dbReference type="SUPFAM" id="SSF50891">
    <property type="entry name" value="Cyclophilin-like"/>
    <property type="match status" value="1"/>
</dbReference>
<keyword evidence="3" id="KW-0697">Rotamase</keyword>
<evidence type="ECO:0000256" key="2">
    <source>
        <dbReference type="ARBA" id="ARBA00023078"/>
    </source>
</evidence>
<protein>
    <recommendedName>
        <fullName evidence="1">peptidylprolyl isomerase</fullName>
        <ecNumber evidence="1">5.2.1.8</ecNumber>
    </recommendedName>
</protein>
<dbReference type="InterPro" id="IPR048563">
    <property type="entry name" value="CYP38_PsbQ-like"/>
</dbReference>
<dbReference type="OrthoDB" id="1735926at2759"/>
<dbReference type="AlphaFoldDB" id="A0A9D4Z4L0"/>
<reference evidence="6" key="1">
    <citation type="submission" date="2021-01" db="EMBL/GenBank/DDBJ databases">
        <title>Adiantum capillus-veneris genome.</title>
        <authorList>
            <person name="Fang Y."/>
            <person name="Liao Q."/>
        </authorList>
    </citation>
    <scope>NUCLEOTIDE SEQUENCE</scope>
    <source>
        <strain evidence="6">H3</strain>
        <tissue evidence="6">Leaf</tissue>
    </source>
</reference>
<dbReference type="EMBL" id="JABFUD020000023">
    <property type="protein sequence ID" value="KAI5061074.1"/>
    <property type="molecule type" value="Genomic_DNA"/>
</dbReference>
<dbReference type="PANTHER" id="PTHR43246">
    <property type="entry name" value="PEPTIDYL-PROLYL CIS-TRANS ISOMERASE CYP38, CHLOROPLASTIC"/>
    <property type="match status" value="1"/>
</dbReference>
<dbReference type="InterPro" id="IPR023222">
    <property type="entry name" value="PsbQ-like_dom_sf"/>
</dbReference>
<evidence type="ECO:0000256" key="4">
    <source>
        <dbReference type="ARBA" id="ARBA00023235"/>
    </source>
</evidence>
<keyword evidence="4" id="KW-0413">Isomerase</keyword>
<evidence type="ECO:0000256" key="3">
    <source>
        <dbReference type="ARBA" id="ARBA00023110"/>
    </source>
</evidence>
<dbReference type="CDD" id="cd01924">
    <property type="entry name" value="cyclophilin_TLP40_like"/>
    <property type="match status" value="1"/>
</dbReference>
<keyword evidence="7" id="KW-1185">Reference proteome</keyword>
<evidence type="ECO:0000259" key="5">
    <source>
        <dbReference type="PROSITE" id="PS50072"/>
    </source>
</evidence>